<comment type="cofactor">
    <cofactor evidence="17">
        <name>Mg(2+)</name>
        <dbReference type="ChEBI" id="CHEBI:18420"/>
    </cofactor>
    <text evidence="17">Binds 2 magnesium ions per subunit. They probably participate in the reaction catalyzed by the enzyme. May bind an additional third magnesium ion after substrate binding.</text>
</comment>
<keyword evidence="12 17" id="KW-0460">Magnesium</keyword>
<keyword evidence="21" id="KW-1185">Reference proteome</keyword>
<dbReference type="InterPro" id="IPR006084">
    <property type="entry name" value="XPG/Rad2"/>
</dbReference>
<feature type="domain" description="XPG-I" evidence="18">
    <location>
        <begin position="138"/>
        <end position="206"/>
    </location>
</feature>
<evidence type="ECO:0000256" key="1">
    <source>
        <dbReference type="ARBA" id="ARBA00004123"/>
    </source>
</evidence>
<evidence type="ECO:0000256" key="17">
    <source>
        <dbReference type="RuleBase" id="RU910737"/>
    </source>
</evidence>
<dbReference type="AlphaFoldDB" id="A0A1D2MKM1"/>
<name>A0A1D2MKM1_ORCCI</name>
<comment type="subcellular location">
    <subcellularLocation>
        <location evidence="1 17">Nucleus</location>
    </subcellularLocation>
</comment>
<evidence type="ECO:0000256" key="10">
    <source>
        <dbReference type="ARBA" id="ARBA00022801"/>
    </source>
</evidence>
<evidence type="ECO:0000256" key="3">
    <source>
        <dbReference type="ARBA" id="ARBA00020324"/>
    </source>
</evidence>
<keyword evidence="14 17" id="KW-0238">DNA-binding</keyword>
<dbReference type="OrthoDB" id="26491at2759"/>
<dbReference type="GO" id="GO:0006310">
    <property type="term" value="P:DNA recombination"/>
    <property type="evidence" value="ECO:0007669"/>
    <property type="project" value="TreeGrafter"/>
</dbReference>
<evidence type="ECO:0000259" key="19">
    <source>
        <dbReference type="SMART" id="SM00485"/>
    </source>
</evidence>
<comment type="similarity">
    <text evidence="2 17">Belongs to the XPG/RAD2 endonuclease family. EXO1 subfamily.</text>
</comment>
<dbReference type="PANTHER" id="PTHR11081:SF8">
    <property type="entry name" value="EXONUCLEASE 1"/>
    <property type="match status" value="1"/>
</dbReference>
<dbReference type="GO" id="GO:0005634">
    <property type="term" value="C:nucleus"/>
    <property type="evidence" value="ECO:0007669"/>
    <property type="project" value="UniProtKB-SubCell"/>
</dbReference>
<organism evidence="20 21">
    <name type="scientific">Orchesella cincta</name>
    <name type="common">Springtail</name>
    <name type="synonym">Podura cincta</name>
    <dbReference type="NCBI Taxonomy" id="48709"/>
    <lineage>
        <taxon>Eukaryota</taxon>
        <taxon>Metazoa</taxon>
        <taxon>Ecdysozoa</taxon>
        <taxon>Arthropoda</taxon>
        <taxon>Hexapoda</taxon>
        <taxon>Collembola</taxon>
        <taxon>Entomobryomorpha</taxon>
        <taxon>Entomobryoidea</taxon>
        <taxon>Orchesellidae</taxon>
        <taxon>Orchesellinae</taxon>
        <taxon>Orchesella</taxon>
    </lineage>
</organism>
<keyword evidence="15 17" id="KW-0234">DNA repair</keyword>
<keyword evidence="4" id="KW-0597">Phosphoprotein</keyword>
<dbReference type="SMART" id="SM00484">
    <property type="entry name" value="XPGI"/>
    <property type="match status" value="1"/>
</dbReference>
<accession>A0A1D2MKM1</accession>
<dbReference type="FunFam" id="3.40.50.1010:FF:000002">
    <property type="entry name" value="Exonuclease 1, putative"/>
    <property type="match status" value="1"/>
</dbReference>
<comment type="function">
    <text evidence="17">5'-&gt;3' double-stranded DNA exonuclease which may also possess a cryptic 3'-&gt;5' double-stranded DNA exonuclease activity. Functions in DNA mismatch repair.</text>
</comment>
<dbReference type="EMBL" id="LJIJ01000963">
    <property type="protein sequence ID" value="ODM93528.1"/>
    <property type="molecule type" value="Genomic_DNA"/>
</dbReference>
<evidence type="ECO:0000313" key="21">
    <source>
        <dbReference type="Proteomes" id="UP000094527"/>
    </source>
</evidence>
<dbReference type="Proteomes" id="UP000094527">
    <property type="component" value="Unassembled WGS sequence"/>
</dbReference>
<sequence>MGITGLLPLLKKASRNCNVRKFSGYTVAIDGYCWLHKGAFGCAEKLGKGEPTTAYITYCMKYINVLLDNNIKPILVLDGRNLPSKAHTEKKRREKREENRKLARKYLQEGNRKGAWECFTKCVDITPAMAREFIKELRRLNIDYVVAPHEADAQLAYMARKGIADMIITEDSDLVLFGCPKIFFKMNVNGDGVYFEDTKIPQSLGVKPNQYTFERFRWMCILSGCDYLPSIPGIGLGRAKKVIFSTTEEDITKIILSIPSVLDQVDEVPEGYIDGFIQAENTFLYQLVFDTITRTVIPLTPYPDTVNPEDLGYAGRYESKQLAIGLALGNVDLHNLNFVDNFEPLKSVSPVGFIYSSNRC</sequence>
<dbReference type="InterPro" id="IPR006085">
    <property type="entry name" value="XPG_DNA_repair_N"/>
</dbReference>
<dbReference type="FunFam" id="1.10.150.20:FF:000011">
    <property type="entry name" value="exonuclease 1"/>
    <property type="match status" value="1"/>
</dbReference>
<dbReference type="InterPro" id="IPR019974">
    <property type="entry name" value="XPG_CS"/>
</dbReference>
<dbReference type="Pfam" id="PF00867">
    <property type="entry name" value="XPG_I"/>
    <property type="match status" value="1"/>
</dbReference>
<keyword evidence="9 17" id="KW-0228">DNA excision</keyword>
<evidence type="ECO:0000256" key="13">
    <source>
        <dbReference type="ARBA" id="ARBA00022881"/>
    </source>
</evidence>
<evidence type="ECO:0000256" key="15">
    <source>
        <dbReference type="ARBA" id="ARBA00023204"/>
    </source>
</evidence>
<evidence type="ECO:0000256" key="12">
    <source>
        <dbReference type="ARBA" id="ARBA00022842"/>
    </source>
</evidence>
<evidence type="ECO:0000259" key="18">
    <source>
        <dbReference type="SMART" id="SM00484"/>
    </source>
</evidence>
<dbReference type="Gene3D" id="3.40.50.1010">
    <property type="entry name" value="5'-nuclease"/>
    <property type="match status" value="1"/>
</dbReference>
<proteinExistence type="inferred from homology"/>
<dbReference type="PRINTS" id="PR00853">
    <property type="entry name" value="XPGRADSUPER"/>
</dbReference>
<dbReference type="CDD" id="cd09857">
    <property type="entry name" value="PIN_EXO1"/>
    <property type="match status" value="1"/>
</dbReference>
<evidence type="ECO:0000256" key="7">
    <source>
        <dbReference type="ARBA" id="ARBA00022759"/>
    </source>
</evidence>
<evidence type="ECO:0000256" key="5">
    <source>
        <dbReference type="ARBA" id="ARBA00022722"/>
    </source>
</evidence>
<evidence type="ECO:0000313" key="20">
    <source>
        <dbReference type="EMBL" id="ODM93528.1"/>
    </source>
</evidence>
<dbReference type="InterPro" id="IPR044752">
    <property type="entry name" value="PIN-like_EXO1"/>
</dbReference>
<evidence type="ECO:0000256" key="9">
    <source>
        <dbReference type="ARBA" id="ARBA00022769"/>
    </source>
</evidence>
<feature type="domain" description="XPG N-terminal" evidence="19">
    <location>
        <begin position="1"/>
        <end position="99"/>
    </location>
</feature>
<dbReference type="Pfam" id="PF00752">
    <property type="entry name" value="XPG_N"/>
    <property type="match status" value="1"/>
</dbReference>
<evidence type="ECO:0000256" key="16">
    <source>
        <dbReference type="ARBA" id="ARBA00023242"/>
    </source>
</evidence>
<keyword evidence="13 17" id="KW-0267">Excision nuclease</keyword>
<dbReference type="SUPFAM" id="SSF47807">
    <property type="entry name" value="5' to 3' exonuclease, C-terminal subdomain"/>
    <property type="match status" value="1"/>
</dbReference>
<evidence type="ECO:0000256" key="11">
    <source>
        <dbReference type="ARBA" id="ARBA00022839"/>
    </source>
</evidence>
<dbReference type="GO" id="GO:0017108">
    <property type="term" value="F:5'-flap endonuclease activity"/>
    <property type="evidence" value="ECO:0007669"/>
    <property type="project" value="TreeGrafter"/>
</dbReference>
<dbReference type="EC" id="3.1.-.-" evidence="17"/>
<dbReference type="GO" id="GO:0003677">
    <property type="term" value="F:DNA binding"/>
    <property type="evidence" value="ECO:0007669"/>
    <property type="project" value="UniProtKB-UniRule"/>
</dbReference>
<dbReference type="Gene3D" id="1.10.150.20">
    <property type="entry name" value="5' to 3' exonuclease, C-terminal subdomain"/>
    <property type="match status" value="1"/>
</dbReference>
<evidence type="ECO:0000256" key="6">
    <source>
        <dbReference type="ARBA" id="ARBA00022723"/>
    </source>
</evidence>
<evidence type="ECO:0000256" key="2">
    <source>
        <dbReference type="ARBA" id="ARBA00010563"/>
    </source>
</evidence>
<evidence type="ECO:0000256" key="4">
    <source>
        <dbReference type="ARBA" id="ARBA00022553"/>
    </source>
</evidence>
<keyword evidence="7" id="KW-0255">Endonuclease</keyword>
<dbReference type="PANTHER" id="PTHR11081">
    <property type="entry name" value="FLAP ENDONUCLEASE FAMILY MEMBER"/>
    <property type="match status" value="1"/>
</dbReference>
<protein>
    <recommendedName>
        <fullName evidence="3 17">Exonuclease 1</fullName>
        <ecNumber evidence="17">3.1.-.-</ecNumber>
    </recommendedName>
</protein>
<dbReference type="SMART" id="SM00279">
    <property type="entry name" value="HhH2"/>
    <property type="match status" value="1"/>
</dbReference>
<evidence type="ECO:0000256" key="8">
    <source>
        <dbReference type="ARBA" id="ARBA00022763"/>
    </source>
</evidence>
<keyword evidence="10 17" id="KW-0378">Hydrolase</keyword>
<dbReference type="GO" id="GO:0006298">
    <property type="term" value="P:mismatch repair"/>
    <property type="evidence" value="ECO:0007669"/>
    <property type="project" value="TreeGrafter"/>
</dbReference>
<dbReference type="OMA" id="DVQFRAM"/>
<dbReference type="CDD" id="cd09908">
    <property type="entry name" value="H3TH_EXO1"/>
    <property type="match status" value="1"/>
</dbReference>
<dbReference type="STRING" id="48709.A0A1D2MKM1"/>
<dbReference type="PROSITE" id="PS00842">
    <property type="entry name" value="XPG_2"/>
    <property type="match status" value="1"/>
</dbReference>
<dbReference type="SMART" id="SM00485">
    <property type="entry name" value="XPGN"/>
    <property type="match status" value="1"/>
</dbReference>
<dbReference type="InterPro" id="IPR036279">
    <property type="entry name" value="5-3_exonuclease_C_sf"/>
</dbReference>
<dbReference type="InterPro" id="IPR006086">
    <property type="entry name" value="XPG-I_dom"/>
</dbReference>
<reference evidence="20 21" key="1">
    <citation type="journal article" date="2016" name="Genome Biol. Evol.">
        <title>Gene Family Evolution Reflects Adaptation to Soil Environmental Stressors in the Genome of the Collembolan Orchesella cincta.</title>
        <authorList>
            <person name="Faddeeva-Vakhrusheva A."/>
            <person name="Derks M.F."/>
            <person name="Anvar S.Y."/>
            <person name="Agamennone V."/>
            <person name="Suring W."/>
            <person name="Smit S."/>
            <person name="van Straalen N.M."/>
            <person name="Roelofs D."/>
        </authorList>
    </citation>
    <scope>NUCLEOTIDE SEQUENCE [LARGE SCALE GENOMIC DNA]</scope>
    <source>
        <tissue evidence="20">Mixed pool</tissue>
    </source>
</reference>
<dbReference type="GO" id="GO:0035312">
    <property type="term" value="F:5'-3' DNA exonuclease activity"/>
    <property type="evidence" value="ECO:0007669"/>
    <property type="project" value="UniProtKB-UniRule"/>
</dbReference>
<keyword evidence="16 17" id="KW-0539">Nucleus</keyword>
<dbReference type="InterPro" id="IPR008918">
    <property type="entry name" value="HhH2"/>
</dbReference>
<comment type="caution">
    <text evidence="20">The sequence shown here is derived from an EMBL/GenBank/DDBJ whole genome shotgun (WGS) entry which is preliminary data.</text>
</comment>
<evidence type="ECO:0000256" key="14">
    <source>
        <dbReference type="ARBA" id="ARBA00023125"/>
    </source>
</evidence>
<dbReference type="InterPro" id="IPR029060">
    <property type="entry name" value="PIN-like_dom_sf"/>
</dbReference>
<keyword evidence="5 17" id="KW-0540">Nuclease</keyword>
<dbReference type="InterPro" id="IPR037315">
    <property type="entry name" value="EXO1_H3TH"/>
</dbReference>
<keyword evidence="6 17" id="KW-0479">Metal-binding</keyword>
<dbReference type="SUPFAM" id="SSF88723">
    <property type="entry name" value="PIN domain-like"/>
    <property type="match status" value="1"/>
</dbReference>
<gene>
    <name evidence="20" type="ORF">Ocin01_13156</name>
</gene>
<keyword evidence="8 17" id="KW-0227">DNA damage</keyword>
<keyword evidence="11 17" id="KW-0269">Exonuclease</keyword>
<dbReference type="GO" id="GO:0046872">
    <property type="term" value="F:metal ion binding"/>
    <property type="evidence" value="ECO:0007669"/>
    <property type="project" value="UniProtKB-UniRule"/>
</dbReference>